<feature type="compositionally biased region" description="Polar residues" evidence="1">
    <location>
        <begin position="63"/>
        <end position="72"/>
    </location>
</feature>
<dbReference type="AlphaFoldDB" id="A0A1L8EIK1"/>
<evidence type="ECO:0008006" key="4">
    <source>
        <dbReference type="Google" id="ProtNLM"/>
    </source>
</evidence>
<keyword evidence="2" id="KW-0472">Membrane</keyword>
<feature type="transmembrane region" description="Helical" evidence="2">
    <location>
        <begin position="6"/>
        <end position="31"/>
    </location>
</feature>
<proteinExistence type="predicted"/>
<dbReference type="InterPro" id="IPR031851">
    <property type="entry name" value="DUF4750"/>
</dbReference>
<evidence type="ECO:0000313" key="3">
    <source>
        <dbReference type="EMBL" id="JAV18511.1"/>
    </source>
</evidence>
<dbReference type="EMBL" id="GFDG01000288">
    <property type="protein sequence ID" value="JAV18511.1"/>
    <property type="molecule type" value="Transcribed_RNA"/>
</dbReference>
<keyword evidence="2" id="KW-1133">Transmembrane helix</keyword>
<organism evidence="3">
    <name type="scientific">Haematobia irritans</name>
    <name type="common">Horn fly</name>
    <name type="synonym">Conops irritans</name>
    <dbReference type="NCBI Taxonomy" id="7368"/>
    <lineage>
        <taxon>Eukaryota</taxon>
        <taxon>Metazoa</taxon>
        <taxon>Ecdysozoa</taxon>
        <taxon>Arthropoda</taxon>
        <taxon>Hexapoda</taxon>
        <taxon>Insecta</taxon>
        <taxon>Pterygota</taxon>
        <taxon>Neoptera</taxon>
        <taxon>Endopterygota</taxon>
        <taxon>Diptera</taxon>
        <taxon>Brachycera</taxon>
        <taxon>Muscomorpha</taxon>
        <taxon>Muscoidea</taxon>
        <taxon>Muscidae</taxon>
        <taxon>Haematobia</taxon>
    </lineage>
</organism>
<sequence>MSLASTLALIFTVVSSITIVACIILLGWFLIWKAFLSKFRLVRELLGQTNPDGSPATPEKFSSDLSNGSQTYAKVRKIRKD</sequence>
<protein>
    <recommendedName>
        <fullName evidence="4">Small integral membrane protein 13</fullName>
    </recommendedName>
</protein>
<accession>A0A1L8EIK1</accession>
<dbReference type="PANTHER" id="PTHR36877">
    <property type="entry name" value="SMALL INTEGRAL MEMBRANE PROTEIN 13"/>
    <property type="match status" value="1"/>
</dbReference>
<name>A0A1L8EIK1_HAEIR</name>
<keyword evidence="2" id="KW-0812">Transmembrane</keyword>
<evidence type="ECO:0000256" key="2">
    <source>
        <dbReference type="SAM" id="Phobius"/>
    </source>
</evidence>
<feature type="region of interest" description="Disordered" evidence="1">
    <location>
        <begin position="48"/>
        <end position="81"/>
    </location>
</feature>
<dbReference type="PANTHER" id="PTHR36877:SF1">
    <property type="entry name" value="SMALL INTEGRAL MEMBRANE PROTEIN 13"/>
    <property type="match status" value="1"/>
</dbReference>
<reference evidence="3" key="1">
    <citation type="submission" date="2017-01" db="EMBL/GenBank/DDBJ databases">
        <title>An insight into the sialome and mialome of the horn fly, Haematobia irritans.</title>
        <authorList>
            <person name="Breijo M."/>
            <person name="Boiani M."/>
            <person name="Ures X."/>
            <person name="Rocha S."/>
            <person name="Sequeira M."/>
            <person name="Ribeiro J.M."/>
        </authorList>
    </citation>
    <scope>NUCLEOTIDE SEQUENCE</scope>
</reference>
<dbReference type="Pfam" id="PF15938">
    <property type="entry name" value="DUF4750"/>
    <property type="match status" value="1"/>
</dbReference>
<evidence type="ECO:0000256" key="1">
    <source>
        <dbReference type="SAM" id="MobiDB-lite"/>
    </source>
</evidence>